<name>A0ABS8P2X8_9PSEU</name>
<keyword evidence="6" id="KW-1185">Reference proteome</keyword>
<dbReference type="PANTHER" id="PTHR43201:SF5">
    <property type="entry name" value="MEDIUM-CHAIN ACYL-COA LIGASE ACSF2, MITOCHONDRIAL"/>
    <property type="match status" value="1"/>
</dbReference>
<dbReference type="SUPFAM" id="SSF56801">
    <property type="entry name" value="Acetyl-CoA synthetase-like"/>
    <property type="match status" value="1"/>
</dbReference>
<dbReference type="Gene3D" id="3.30.300.30">
    <property type="match status" value="1"/>
</dbReference>
<dbReference type="Pfam" id="PF00501">
    <property type="entry name" value="AMP-binding"/>
    <property type="match status" value="1"/>
</dbReference>
<evidence type="ECO:0000313" key="5">
    <source>
        <dbReference type="EMBL" id="MCD2192591.1"/>
    </source>
</evidence>
<dbReference type="InterPro" id="IPR045851">
    <property type="entry name" value="AMP-bd_C_sf"/>
</dbReference>
<dbReference type="GO" id="GO:0004467">
    <property type="term" value="F:long-chain fatty acid-CoA ligase activity"/>
    <property type="evidence" value="ECO:0007669"/>
    <property type="project" value="UniProtKB-EC"/>
</dbReference>
<dbReference type="EC" id="6.2.1.3" evidence="5"/>
<evidence type="ECO:0000256" key="1">
    <source>
        <dbReference type="ARBA" id="ARBA00006432"/>
    </source>
</evidence>
<protein>
    <submittedName>
        <fullName evidence="5">Long-chain-fatty-acid--CoA ligase</fullName>
        <ecNumber evidence="5">6.2.1.3</ecNumber>
    </submittedName>
</protein>
<dbReference type="EMBL" id="JAJNDB010000001">
    <property type="protein sequence ID" value="MCD2192591.1"/>
    <property type="molecule type" value="Genomic_DNA"/>
</dbReference>
<gene>
    <name evidence="5" type="ORF">LQ327_04205</name>
</gene>
<accession>A0ABS8P2X8</accession>
<organism evidence="5 6">
    <name type="scientific">Actinomycetospora endophytica</name>
    <dbReference type="NCBI Taxonomy" id="2291215"/>
    <lineage>
        <taxon>Bacteria</taxon>
        <taxon>Bacillati</taxon>
        <taxon>Actinomycetota</taxon>
        <taxon>Actinomycetes</taxon>
        <taxon>Pseudonocardiales</taxon>
        <taxon>Pseudonocardiaceae</taxon>
        <taxon>Actinomycetospora</taxon>
    </lineage>
</organism>
<evidence type="ECO:0000313" key="6">
    <source>
        <dbReference type="Proteomes" id="UP001199469"/>
    </source>
</evidence>
<feature type="domain" description="AMP-binding enzyme C-terminal" evidence="4">
    <location>
        <begin position="418"/>
        <end position="493"/>
    </location>
</feature>
<reference evidence="5 6" key="1">
    <citation type="submission" date="2021-11" db="EMBL/GenBank/DDBJ databases">
        <title>Draft genome sequence of Actinomycetospora sp. SF1 isolated from the rhizosphere soil.</title>
        <authorList>
            <person name="Duangmal K."/>
            <person name="Chantavorakit T."/>
        </authorList>
    </citation>
    <scope>NUCLEOTIDE SEQUENCE [LARGE SCALE GENOMIC DNA]</scope>
    <source>
        <strain evidence="5 6">TBRC 5722</strain>
    </source>
</reference>
<dbReference type="PANTHER" id="PTHR43201">
    <property type="entry name" value="ACYL-COA SYNTHETASE"/>
    <property type="match status" value="1"/>
</dbReference>
<comment type="similarity">
    <text evidence="1">Belongs to the ATP-dependent AMP-binding enzyme family.</text>
</comment>
<dbReference type="Pfam" id="PF13193">
    <property type="entry name" value="AMP-binding_C"/>
    <property type="match status" value="1"/>
</dbReference>
<evidence type="ECO:0000256" key="2">
    <source>
        <dbReference type="ARBA" id="ARBA00022598"/>
    </source>
</evidence>
<keyword evidence="2 5" id="KW-0436">Ligase</keyword>
<dbReference type="Proteomes" id="UP001199469">
    <property type="component" value="Unassembled WGS sequence"/>
</dbReference>
<dbReference type="RefSeq" id="WP_230730277.1">
    <property type="nucleotide sequence ID" value="NZ_JAJNDB010000001.1"/>
</dbReference>
<dbReference type="InterPro" id="IPR000873">
    <property type="entry name" value="AMP-dep_synth/lig_dom"/>
</dbReference>
<dbReference type="Gene3D" id="3.40.50.12780">
    <property type="entry name" value="N-terminal domain of ligase-like"/>
    <property type="match status" value="1"/>
</dbReference>
<dbReference type="InterPro" id="IPR025110">
    <property type="entry name" value="AMP-bd_C"/>
</dbReference>
<evidence type="ECO:0000259" key="3">
    <source>
        <dbReference type="Pfam" id="PF00501"/>
    </source>
</evidence>
<feature type="domain" description="AMP-dependent synthetase/ligase" evidence="3">
    <location>
        <begin position="11"/>
        <end position="367"/>
    </location>
</feature>
<comment type="caution">
    <text evidence="5">The sequence shown here is derived from an EMBL/GenBank/DDBJ whole genome shotgun (WGS) entry which is preliminary data.</text>
</comment>
<sequence>MAPFRLTDIVRDHARDRGDVTALTGGDRSVTYAELEERSARIATGLRELGVGEGGRVVWIGKNAVEFFELLFAAAAVRAAVAPLNLRLTPAELIDLADDAEAGLVVLGPDFAGLREQLARPGRRVLVVGDDYEGWVDGLTDRTEPTSDSASEDAVLQLYTSGTTGRAKGVLLSHDNFGSLLSVGGHWSFDDESVGMVAMPLFHIGGSGFALVCLAFGARVVLVADIVPDQLLDTMEREGITNAFLVPAVLQFLCQVPGAADRDWSKLRAVAYGASPITGAVLNRVLETFRVPLFQVYGSTETTGAITQLEPEDHDPDGPRAHLMRSAGRAYPWVELKVVDTADDKDQPANEVGEIWIRSAQVTAGYWQRPEETAKALTADGWFRTGDGGYLDDEGYLFLTDRIKDMIVTGAENVYPIEVENVVAQHPAVADVAVIGVPDDRWGETVKAVVVAAEGHSIDPDELLAWTKERIAGFKRPRSVEIVGELPRNASGKILKKDLRARYVTPDGG</sequence>
<dbReference type="InterPro" id="IPR042099">
    <property type="entry name" value="ANL_N_sf"/>
</dbReference>
<proteinExistence type="inferred from homology"/>
<dbReference type="NCBIfam" id="NF004837">
    <property type="entry name" value="PRK06187.1"/>
    <property type="match status" value="1"/>
</dbReference>
<evidence type="ECO:0000259" key="4">
    <source>
        <dbReference type="Pfam" id="PF13193"/>
    </source>
</evidence>